<protein>
    <recommendedName>
        <fullName evidence="4">F-box domain-containing protein</fullName>
    </recommendedName>
</protein>
<evidence type="ECO:0000256" key="1">
    <source>
        <dbReference type="SAM" id="MobiDB-lite"/>
    </source>
</evidence>
<evidence type="ECO:0000313" key="3">
    <source>
        <dbReference type="Proteomes" id="UP000703269"/>
    </source>
</evidence>
<feature type="region of interest" description="Disordered" evidence="1">
    <location>
        <begin position="18"/>
        <end position="41"/>
    </location>
</feature>
<dbReference type="EMBL" id="BPQB01000098">
    <property type="protein sequence ID" value="GJE98970.1"/>
    <property type="molecule type" value="Genomic_DNA"/>
</dbReference>
<dbReference type="Proteomes" id="UP000703269">
    <property type="component" value="Unassembled WGS sequence"/>
</dbReference>
<accession>A0A9P3GSX2</accession>
<sequence length="439" mass="49769">MPSRTGLARFLDRLRVNKDSSSGRNGKLQGPLYPSAHTEGSGDDRLKHVALPHLAQELIDHIIDCLRYDATTLRALTTVSRSWSARSSHNLLQRVYVQHRLMSRFAKAIAQPASRVLAHMTHLCIDRSPAALLKGSLVDDGEPRTIDLSPLLPALFALAPRLARLEIWGVAWHTELVLWPKDALHAGRWDIDFPGTLQLVGIDGAHVGVLLQQFRRIGNLYLDRILVQQDLPSELLTRSQHLSVDIIDIKDSMLVLELIEPLMERSTLSELRATVDRTDTRQEVAALNEFIGAVGSGLNCFCLRRDDYTVWKVDRLPEDCLVSLKTCLKLHTVMLQYWQEEDWDFIVHRALAHMPPVLHGGVWIDLDYRGLSSFTQQILDQDWSPLIHNLDRSAGLLGIAFNIESTWTWEERGKQRVLAKLPDRYKKMARISNGPSLVR</sequence>
<reference evidence="2 3" key="1">
    <citation type="submission" date="2021-08" db="EMBL/GenBank/DDBJ databases">
        <title>Draft Genome Sequence of Phanerochaete sordida strain YK-624.</title>
        <authorList>
            <person name="Mori T."/>
            <person name="Dohra H."/>
            <person name="Suzuki T."/>
            <person name="Kawagishi H."/>
            <person name="Hirai H."/>
        </authorList>
    </citation>
    <scope>NUCLEOTIDE SEQUENCE [LARGE SCALE GENOMIC DNA]</scope>
    <source>
        <strain evidence="2 3">YK-624</strain>
    </source>
</reference>
<keyword evidence="3" id="KW-1185">Reference proteome</keyword>
<comment type="caution">
    <text evidence="2">The sequence shown here is derived from an EMBL/GenBank/DDBJ whole genome shotgun (WGS) entry which is preliminary data.</text>
</comment>
<evidence type="ECO:0000313" key="2">
    <source>
        <dbReference type="EMBL" id="GJE98970.1"/>
    </source>
</evidence>
<gene>
    <name evidence="2" type="ORF">PsYK624_152080</name>
</gene>
<evidence type="ECO:0008006" key="4">
    <source>
        <dbReference type="Google" id="ProtNLM"/>
    </source>
</evidence>
<proteinExistence type="predicted"/>
<dbReference type="AlphaFoldDB" id="A0A9P3GSX2"/>
<organism evidence="2 3">
    <name type="scientific">Phanerochaete sordida</name>
    <dbReference type="NCBI Taxonomy" id="48140"/>
    <lineage>
        <taxon>Eukaryota</taxon>
        <taxon>Fungi</taxon>
        <taxon>Dikarya</taxon>
        <taxon>Basidiomycota</taxon>
        <taxon>Agaricomycotina</taxon>
        <taxon>Agaricomycetes</taxon>
        <taxon>Polyporales</taxon>
        <taxon>Phanerochaetaceae</taxon>
        <taxon>Phanerochaete</taxon>
    </lineage>
</organism>
<name>A0A9P3GSX2_9APHY</name>